<dbReference type="InterPro" id="IPR002142">
    <property type="entry name" value="Peptidase_S49"/>
</dbReference>
<keyword evidence="3" id="KW-0378">Hydrolase</keyword>
<accession>A0ABX6IRB0</accession>
<dbReference type="GO" id="GO:0008233">
    <property type="term" value="F:peptidase activity"/>
    <property type="evidence" value="ECO:0007669"/>
    <property type="project" value="UniProtKB-KW"/>
</dbReference>
<evidence type="ECO:0000313" key="8">
    <source>
        <dbReference type="Proteomes" id="UP000512184"/>
    </source>
</evidence>
<evidence type="ECO:0000256" key="1">
    <source>
        <dbReference type="ARBA" id="ARBA00008683"/>
    </source>
</evidence>
<keyword evidence="5" id="KW-1133">Transmembrane helix</keyword>
<sequence length="343" mass="37956">MRKAINRFIWVFMKNFFRFLLKGFLSTCGLSVGVIGALSVIFILFSLFLGSGDTALFVNLPNAQGEVQELGKTSPILAVIEINDTIMSSNGAAKRLQSALQRLNEAPYKGRVKGLLIKMDCPGGEIFEIDRMSAILAFWKKQLEIPVHVFVSGLCASGGYHVACVADRIGTTSSALIGSIGVRSGPYFNVKEGLQRHGVETAILTAGKDKAPLNPFSPWTEEEYAERQAIVDAFYEQFVDHVVKHRPQLSKDRVTQVLGARVFIAKQALEEGLVDAINLTQEQALEDLAEVCEAKETYRVIGLSSGHFLRRFSCCLSNSPLVTGKFQWTVLPDQQQKSLWYMD</sequence>
<dbReference type="Pfam" id="PF01343">
    <property type="entry name" value="Peptidase_S49"/>
    <property type="match status" value="1"/>
</dbReference>
<dbReference type="CDD" id="cd07023">
    <property type="entry name" value="S49_Sppa_N_C"/>
    <property type="match status" value="1"/>
</dbReference>
<protein>
    <submittedName>
        <fullName evidence="7">Protease</fullName>
    </submittedName>
</protein>
<keyword evidence="2 7" id="KW-0645">Protease</keyword>
<dbReference type="Gene3D" id="3.90.226.10">
    <property type="entry name" value="2-enoyl-CoA Hydratase, Chain A, domain 1"/>
    <property type="match status" value="1"/>
</dbReference>
<dbReference type="Proteomes" id="UP000512184">
    <property type="component" value="Chromosome"/>
</dbReference>
<gene>
    <name evidence="7" type="primary">sohB</name>
    <name evidence="7" type="ORF">Chls_839</name>
</gene>
<dbReference type="InterPro" id="IPR047272">
    <property type="entry name" value="S49_SppA_C"/>
</dbReference>
<dbReference type="PANTHER" id="PTHR42987">
    <property type="entry name" value="PEPTIDASE S49"/>
    <property type="match status" value="1"/>
</dbReference>
<name>A0ABX6IRB0_9CHLA</name>
<evidence type="ECO:0000256" key="3">
    <source>
        <dbReference type="ARBA" id="ARBA00022801"/>
    </source>
</evidence>
<keyword evidence="8" id="KW-1185">Reference proteome</keyword>
<proteinExistence type="inferred from homology"/>
<dbReference type="InterPro" id="IPR029045">
    <property type="entry name" value="ClpP/crotonase-like_dom_sf"/>
</dbReference>
<dbReference type="GO" id="GO:0006508">
    <property type="term" value="P:proteolysis"/>
    <property type="evidence" value="ECO:0007669"/>
    <property type="project" value="UniProtKB-KW"/>
</dbReference>
<feature type="transmembrane region" description="Helical" evidence="5">
    <location>
        <begin position="20"/>
        <end position="49"/>
    </location>
</feature>
<evidence type="ECO:0000256" key="2">
    <source>
        <dbReference type="ARBA" id="ARBA00022670"/>
    </source>
</evidence>
<organism evidence="7 8">
    <name type="scientific">Chlamydia suis</name>
    <dbReference type="NCBI Taxonomy" id="83559"/>
    <lineage>
        <taxon>Bacteria</taxon>
        <taxon>Pseudomonadati</taxon>
        <taxon>Chlamydiota</taxon>
        <taxon>Chlamydiia</taxon>
        <taxon>Chlamydiales</taxon>
        <taxon>Chlamydiaceae</taxon>
        <taxon>Chlamydia/Chlamydophila group</taxon>
        <taxon>Chlamydia</taxon>
    </lineage>
</organism>
<keyword evidence="5" id="KW-0472">Membrane</keyword>
<keyword evidence="4" id="KW-0720">Serine protease</keyword>
<evidence type="ECO:0000256" key="4">
    <source>
        <dbReference type="ARBA" id="ARBA00022825"/>
    </source>
</evidence>
<evidence type="ECO:0000259" key="6">
    <source>
        <dbReference type="Pfam" id="PF01343"/>
    </source>
</evidence>
<keyword evidence="5" id="KW-0812">Transmembrane</keyword>
<evidence type="ECO:0000256" key="5">
    <source>
        <dbReference type="SAM" id="Phobius"/>
    </source>
</evidence>
<evidence type="ECO:0000313" key="7">
    <source>
        <dbReference type="EMBL" id="QHP83714.1"/>
    </source>
</evidence>
<feature type="domain" description="Peptidase S49" evidence="6">
    <location>
        <begin position="141"/>
        <end position="289"/>
    </location>
</feature>
<dbReference type="EMBL" id="CP035278">
    <property type="protein sequence ID" value="QHP83714.1"/>
    <property type="molecule type" value="Genomic_DNA"/>
</dbReference>
<dbReference type="PANTHER" id="PTHR42987:SF4">
    <property type="entry name" value="PROTEASE SOHB-RELATED"/>
    <property type="match status" value="1"/>
</dbReference>
<reference evidence="7" key="1">
    <citation type="submission" date="2019-01" db="EMBL/GenBank/DDBJ databases">
        <title>Whole genome sequencing and annotation enables comparative genome analysis that reveals unique features of the Chlamydia suis R19 Genome.</title>
        <authorList>
            <person name="Dimond Z.E."/>
        </authorList>
    </citation>
    <scope>NUCLEOTIDE SEQUENCE [LARGE SCALE GENOMIC DNA]</scope>
    <source>
        <strain evidence="7">R19</strain>
    </source>
</reference>
<comment type="similarity">
    <text evidence="1">Belongs to the peptidase S49 family.</text>
</comment>
<dbReference type="SUPFAM" id="SSF52096">
    <property type="entry name" value="ClpP/crotonase"/>
    <property type="match status" value="1"/>
</dbReference>